<dbReference type="EMBL" id="OX451740">
    <property type="protein sequence ID" value="CAI8614561.1"/>
    <property type="molecule type" value="Genomic_DNA"/>
</dbReference>
<gene>
    <name evidence="1" type="ORF">VFH_V135600</name>
</gene>
<sequence length="194" mass="22717">MPAVYYQGLHALLHYIYTGWTRIPHEQLDLLRALNLHFLLWILESLEESNPINNWLRSENRSKEESNIGTASKSTLPIEDLSPESCSQSFRFERYLERASEIYITWSLRLMTQVMVMQCFDPTEEQHQDDNMTQDSSRVDQILLAIPALSAVRTVDEPYMGHEFVSRAEAHVFYNAYATRVGFVIRGEHMLIFW</sequence>
<organism evidence="1 2">
    <name type="scientific">Vicia faba</name>
    <name type="common">Broad bean</name>
    <name type="synonym">Faba vulgaris</name>
    <dbReference type="NCBI Taxonomy" id="3906"/>
    <lineage>
        <taxon>Eukaryota</taxon>
        <taxon>Viridiplantae</taxon>
        <taxon>Streptophyta</taxon>
        <taxon>Embryophyta</taxon>
        <taxon>Tracheophyta</taxon>
        <taxon>Spermatophyta</taxon>
        <taxon>Magnoliopsida</taxon>
        <taxon>eudicotyledons</taxon>
        <taxon>Gunneridae</taxon>
        <taxon>Pentapetalae</taxon>
        <taxon>rosids</taxon>
        <taxon>fabids</taxon>
        <taxon>Fabales</taxon>
        <taxon>Fabaceae</taxon>
        <taxon>Papilionoideae</taxon>
        <taxon>50 kb inversion clade</taxon>
        <taxon>NPAAA clade</taxon>
        <taxon>Hologalegina</taxon>
        <taxon>IRL clade</taxon>
        <taxon>Fabeae</taxon>
        <taxon>Vicia</taxon>
    </lineage>
</organism>
<proteinExistence type="predicted"/>
<evidence type="ECO:0000313" key="2">
    <source>
        <dbReference type="Proteomes" id="UP001157006"/>
    </source>
</evidence>
<protein>
    <submittedName>
        <fullName evidence="1">Uncharacterized protein</fullName>
    </submittedName>
</protein>
<dbReference type="Proteomes" id="UP001157006">
    <property type="component" value="Chromosome 5"/>
</dbReference>
<dbReference type="AlphaFoldDB" id="A0AAV1AW86"/>
<dbReference type="PANTHER" id="PTHR46328:SF9">
    <property type="entry name" value="FAR-RED IMPAIRED RESPONSIVE (FAR1) FAMILY PROTEIN"/>
    <property type="match status" value="1"/>
</dbReference>
<reference evidence="1 2" key="1">
    <citation type="submission" date="2023-01" db="EMBL/GenBank/DDBJ databases">
        <authorList>
            <person name="Kreplak J."/>
        </authorList>
    </citation>
    <scope>NUCLEOTIDE SEQUENCE [LARGE SCALE GENOMIC DNA]</scope>
</reference>
<evidence type="ECO:0000313" key="1">
    <source>
        <dbReference type="EMBL" id="CAI8614561.1"/>
    </source>
</evidence>
<keyword evidence="2" id="KW-1185">Reference proteome</keyword>
<accession>A0AAV1AW86</accession>
<name>A0AAV1AW86_VICFA</name>
<dbReference type="PANTHER" id="PTHR46328">
    <property type="entry name" value="FAR-RED IMPAIRED RESPONSIVE (FAR1) FAMILY PROTEIN-RELATED"/>
    <property type="match status" value="1"/>
</dbReference>